<protein>
    <recommendedName>
        <fullName evidence="9">GDSL esterase/lipase</fullName>
    </recommendedName>
</protein>
<evidence type="ECO:0000256" key="3">
    <source>
        <dbReference type="ARBA" id="ARBA00022801"/>
    </source>
</evidence>
<dbReference type="InterPro" id="IPR001087">
    <property type="entry name" value="GDSL"/>
</dbReference>
<dbReference type="EnsemblPlants" id="HORVU.MOREX.r3.7HG0709150.1">
    <property type="protein sequence ID" value="HORVU.MOREX.r3.7HG0709150.1"/>
    <property type="gene ID" value="HORVU.MOREX.r3.7HG0709150"/>
</dbReference>
<gene>
    <name evidence="7" type="primary">LOC123406930</name>
</gene>
<keyword evidence="4" id="KW-0325">Glycoprotein</keyword>
<dbReference type="PANTHER" id="PTHR22835">
    <property type="entry name" value="ZINC FINGER FYVE DOMAIN CONTAINING PROTEIN"/>
    <property type="match status" value="1"/>
</dbReference>
<dbReference type="RefSeq" id="XP_044955880.1">
    <property type="nucleotide sequence ID" value="XM_045099945.1"/>
</dbReference>
<dbReference type="InterPro" id="IPR035669">
    <property type="entry name" value="SGNH_plant_lipase-like"/>
</dbReference>
<keyword evidence="3" id="KW-0378">Hydrolase</keyword>
<keyword evidence="8" id="KW-1185">Reference proteome</keyword>
<name>A0A8I6YNZ5_HORVV</name>
<dbReference type="GO" id="GO:0016788">
    <property type="term" value="F:hydrolase activity, acting on ester bonds"/>
    <property type="evidence" value="ECO:0007669"/>
    <property type="project" value="InterPro"/>
</dbReference>
<feature type="region of interest" description="Disordered" evidence="6">
    <location>
        <begin position="63"/>
        <end position="91"/>
    </location>
</feature>
<evidence type="ECO:0000256" key="2">
    <source>
        <dbReference type="ARBA" id="ARBA00022729"/>
    </source>
</evidence>
<evidence type="ECO:0000256" key="1">
    <source>
        <dbReference type="ARBA" id="ARBA00008668"/>
    </source>
</evidence>
<dbReference type="Gramene" id="HORVU.MOREX.r3.7HG0709150.1">
    <property type="protein sequence ID" value="HORVU.MOREX.r3.7HG0709150.1"/>
    <property type="gene ID" value="HORVU.MOREX.r3.7HG0709150"/>
</dbReference>
<dbReference type="CDD" id="cd01837">
    <property type="entry name" value="SGNH_plant_lipase_like"/>
    <property type="match status" value="1"/>
</dbReference>
<evidence type="ECO:0000313" key="8">
    <source>
        <dbReference type="Proteomes" id="UP000011116"/>
    </source>
</evidence>
<feature type="compositionally biased region" description="Low complexity" evidence="6">
    <location>
        <begin position="20"/>
        <end position="29"/>
    </location>
</feature>
<keyword evidence="5" id="KW-0175">Coiled coil</keyword>
<dbReference type="AlphaFoldDB" id="A0A8I6YNZ5"/>
<dbReference type="Gene3D" id="3.40.50.1110">
    <property type="entry name" value="SGNH hydrolase"/>
    <property type="match status" value="1"/>
</dbReference>
<feature type="coiled-coil region" evidence="5">
    <location>
        <begin position="345"/>
        <end position="372"/>
    </location>
</feature>
<dbReference type="KEGG" id="hvg:123406930"/>
<accession>A0A8I6YNZ5</accession>
<dbReference type="SUPFAM" id="SSF52266">
    <property type="entry name" value="SGNH hydrolase"/>
    <property type="match status" value="1"/>
</dbReference>
<evidence type="ECO:0008006" key="9">
    <source>
        <dbReference type="Google" id="ProtNLM"/>
    </source>
</evidence>
<dbReference type="Proteomes" id="UP000011116">
    <property type="component" value="Chromosome 7H"/>
</dbReference>
<feature type="compositionally biased region" description="Basic and acidic residues" evidence="6">
    <location>
        <begin position="1"/>
        <end position="14"/>
    </location>
</feature>
<evidence type="ECO:0000256" key="4">
    <source>
        <dbReference type="ARBA" id="ARBA00023180"/>
    </source>
</evidence>
<keyword evidence="2" id="KW-0732">Signal</keyword>
<dbReference type="PANTHER" id="PTHR22835:SF659">
    <property type="entry name" value="GDSL LIPASE_ACYLHYDROLASE, PUTATIVE (AFU_ORTHOLOGUE AFUA_2G00510)-RELATED"/>
    <property type="match status" value="1"/>
</dbReference>
<dbReference type="Gramene" id="HORVU.MOREX.r2.7HG0588200.1">
    <property type="protein sequence ID" value="HORVU.MOREX.r2.7HG0588200.1"/>
    <property type="gene ID" value="HORVU.MOREX.r2.7HG0588200"/>
</dbReference>
<reference evidence="7" key="2">
    <citation type="submission" date="2020-10" db="EMBL/GenBank/DDBJ databases">
        <authorList>
            <person name="Scholz U."/>
            <person name="Mascher M."/>
            <person name="Fiebig A."/>
        </authorList>
    </citation>
    <scope>NUCLEOTIDE SEQUENCE [LARGE SCALE GENOMIC DNA]</scope>
    <source>
        <strain evidence="7">cv. Morex</strain>
    </source>
</reference>
<sequence>MVKSVGPRESEHHPVVMPNSAARARQASGSGSGTHFTSPHLTPAVTPLSSSYKGAGATQVKDPIFLSPPPAAAHARRPPTPTPTPRASTAAAAMERRGLLVVLVAALCLSGGADARHAKKSYQAVFSFGDSLSDAGNLIVDGIPKSLTTARAPYGMTFFGRPTGRCSNGRVVVDFLAEHFGLPLPPASQAHGMDFKKGANFAITGATALEYSFFKAHGIDQRIWNTGSINTQIGWLQKMKPSLCKSEKECKDYFSKSLFVVGEFGGNDYNAPLFSGVAFSDVKTYVPLVAKAIANGVEKLIELGATDLLVPGILPIGCFPLYLTLYNSSKKSDYNARTGCLRRYNRLAFHHNRELKQQLDQLQKKYPKTKIMYGDYFKAAMQFVVSPGKFGFSTALQACCGAGGSGAYNFNLKKKCGEAGASVCSNPSAYVSWDGIHMTEAAYRMVANGWLNGPYASPPIMK</sequence>
<feature type="region of interest" description="Disordered" evidence="6">
    <location>
        <begin position="1"/>
        <end position="42"/>
    </location>
</feature>
<organism evidence="7 8">
    <name type="scientific">Hordeum vulgare subsp. vulgare</name>
    <name type="common">Domesticated barley</name>
    <dbReference type="NCBI Taxonomy" id="112509"/>
    <lineage>
        <taxon>Eukaryota</taxon>
        <taxon>Viridiplantae</taxon>
        <taxon>Streptophyta</taxon>
        <taxon>Embryophyta</taxon>
        <taxon>Tracheophyta</taxon>
        <taxon>Spermatophyta</taxon>
        <taxon>Magnoliopsida</taxon>
        <taxon>Liliopsida</taxon>
        <taxon>Poales</taxon>
        <taxon>Poaceae</taxon>
        <taxon>BOP clade</taxon>
        <taxon>Pooideae</taxon>
        <taxon>Triticodae</taxon>
        <taxon>Triticeae</taxon>
        <taxon>Hordeinae</taxon>
        <taxon>Hordeum</taxon>
    </lineage>
</organism>
<comment type="similarity">
    <text evidence="1">Belongs to the 'GDSL' lipolytic enzyme family.</text>
</comment>
<dbReference type="OrthoDB" id="1600564at2759"/>
<evidence type="ECO:0000256" key="5">
    <source>
        <dbReference type="SAM" id="Coils"/>
    </source>
</evidence>
<reference evidence="8" key="1">
    <citation type="journal article" date="2012" name="Nature">
        <title>A physical, genetic and functional sequence assembly of the barley genome.</title>
        <authorList>
            <consortium name="The International Barley Genome Sequencing Consortium"/>
            <person name="Mayer K.F."/>
            <person name="Waugh R."/>
            <person name="Brown J.W."/>
            <person name="Schulman A."/>
            <person name="Langridge P."/>
            <person name="Platzer M."/>
            <person name="Fincher G.B."/>
            <person name="Muehlbauer G.J."/>
            <person name="Sato K."/>
            <person name="Close T.J."/>
            <person name="Wise R.P."/>
            <person name="Stein N."/>
        </authorList>
    </citation>
    <scope>NUCLEOTIDE SEQUENCE [LARGE SCALE GENOMIC DNA]</scope>
    <source>
        <strain evidence="8">cv. Morex</strain>
    </source>
</reference>
<dbReference type="GeneID" id="123406930"/>
<evidence type="ECO:0000313" key="7">
    <source>
        <dbReference type="EnsemblPlants" id="HORVU.MOREX.r3.7HG0709150.1"/>
    </source>
</evidence>
<dbReference type="Pfam" id="PF00657">
    <property type="entry name" value="Lipase_GDSL"/>
    <property type="match status" value="1"/>
</dbReference>
<proteinExistence type="inferred from homology"/>
<evidence type="ECO:0000256" key="6">
    <source>
        <dbReference type="SAM" id="MobiDB-lite"/>
    </source>
</evidence>
<dbReference type="InterPro" id="IPR036514">
    <property type="entry name" value="SGNH_hydro_sf"/>
</dbReference>
<reference evidence="7" key="3">
    <citation type="submission" date="2022-01" db="UniProtKB">
        <authorList>
            <consortium name="EnsemblPlants"/>
        </authorList>
    </citation>
    <scope>IDENTIFICATION</scope>
    <source>
        <strain evidence="7">subsp. vulgare</strain>
    </source>
</reference>